<keyword evidence="3" id="KW-0804">Transcription</keyword>
<keyword evidence="6" id="KW-1185">Reference proteome</keyword>
<dbReference type="InterPro" id="IPR019888">
    <property type="entry name" value="Tscrpt_reg_AsnC-like"/>
</dbReference>
<dbReference type="Pfam" id="PF13404">
    <property type="entry name" value="HTH_AsnC-type"/>
    <property type="match status" value="1"/>
</dbReference>
<evidence type="ECO:0000313" key="6">
    <source>
        <dbReference type="Proteomes" id="UP000002208"/>
    </source>
</evidence>
<dbReference type="InterPro" id="IPR036388">
    <property type="entry name" value="WH-like_DNA-bd_sf"/>
</dbReference>
<dbReference type="SUPFAM" id="SSF46785">
    <property type="entry name" value="Winged helix' DNA-binding domain"/>
    <property type="match status" value="1"/>
</dbReference>
<dbReference type="InterPro" id="IPR019887">
    <property type="entry name" value="Tscrpt_reg_AsnC/Lrp_C"/>
</dbReference>
<dbReference type="Pfam" id="PF01037">
    <property type="entry name" value="AsnC_trans_reg"/>
    <property type="match status" value="1"/>
</dbReference>
<keyword evidence="1" id="KW-0805">Transcription regulation</keyword>
<evidence type="ECO:0000256" key="3">
    <source>
        <dbReference type="ARBA" id="ARBA00023163"/>
    </source>
</evidence>
<dbReference type="Gene3D" id="3.30.70.920">
    <property type="match status" value="1"/>
</dbReference>
<proteinExistence type="predicted"/>
<evidence type="ECO:0000256" key="1">
    <source>
        <dbReference type="ARBA" id="ARBA00023015"/>
    </source>
</evidence>
<dbReference type="InterPro" id="IPR019885">
    <property type="entry name" value="Tscrpt_reg_HTH_AsnC-type_CS"/>
</dbReference>
<feature type="domain" description="HTH asnC-type" evidence="4">
    <location>
        <begin position="1"/>
        <end position="62"/>
    </location>
</feature>
<dbReference type="SMART" id="SM00344">
    <property type="entry name" value="HTH_ASNC"/>
    <property type="match status" value="1"/>
</dbReference>
<dbReference type="GO" id="GO:0005829">
    <property type="term" value="C:cytosol"/>
    <property type="evidence" value="ECO:0007669"/>
    <property type="project" value="TreeGrafter"/>
</dbReference>
<dbReference type="OrthoDB" id="66249at2"/>
<dbReference type="Gene3D" id="1.10.10.10">
    <property type="entry name" value="Winged helix-like DNA-binding domain superfamily/Winged helix DNA-binding domain"/>
    <property type="match status" value="1"/>
</dbReference>
<dbReference type="AlphaFoldDB" id="C1D3D2"/>
<dbReference type="PRINTS" id="PR00033">
    <property type="entry name" value="HTHASNC"/>
</dbReference>
<dbReference type="PROSITE" id="PS50956">
    <property type="entry name" value="HTH_ASNC_2"/>
    <property type="match status" value="1"/>
</dbReference>
<dbReference type="InterPro" id="IPR011008">
    <property type="entry name" value="Dimeric_a/b-barrel"/>
</dbReference>
<name>C1D3D2_DEIDV</name>
<accession>C1D3D2</accession>
<keyword evidence="2" id="KW-0238">DNA-binding</keyword>
<dbReference type="PROSITE" id="PS00519">
    <property type="entry name" value="HTH_ASNC_1"/>
    <property type="match status" value="1"/>
</dbReference>
<organism evidence="5 6">
    <name type="scientific">Deinococcus deserti (strain DSM 17065 / CIP 109153 / LMG 22923 / VCD115)</name>
    <dbReference type="NCBI Taxonomy" id="546414"/>
    <lineage>
        <taxon>Bacteria</taxon>
        <taxon>Thermotogati</taxon>
        <taxon>Deinococcota</taxon>
        <taxon>Deinococci</taxon>
        <taxon>Deinococcales</taxon>
        <taxon>Deinococcaceae</taxon>
        <taxon>Deinococcus</taxon>
    </lineage>
</organism>
<dbReference type="Proteomes" id="UP000002208">
    <property type="component" value="Plasmid 3"/>
</dbReference>
<evidence type="ECO:0000259" key="4">
    <source>
        <dbReference type="PROSITE" id="PS50956"/>
    </source>
</evidence>
<evidence type="ECO:0000256" key="2">
    <source>
        <dbReference type="ARBA" id="ARBA00023125"/>
    </source>
</evidence>
<dbReference type="HOGENOM" id="CLU_091233_0_3_0"/>
<sequence length="155" mass="17381">MDDTDTHLLRLLQHNADTSHAELGRQVGLSATGVHKRLRRLREDGVIKRTAIVLDRAKLGLDLMCFLKVNFKNNLASPNLDELHGAVSALPEVLECYTLTGTNDAIVKVAVRDHVALREFLQRFSEAQSIIERVETCIVLEEIREGNDYAVPKPQ</sequence>
<dbReference type="KEGG" id="ddr:Deide_3p00770"/>
<dbReference type="GO" id="GO:0043200">
    <property type="term" value="P:response to amino acid"/>
    <property type="evidence" value="ECO:0007669"/>
    <property type="project" value="TreeGrafter"/>
</dbReference>
<dbReference type="SUPFAM" id="SSF54909">
    <property type="entry name" value="Dimeric alpha+beta barrel"/>
    <property type="match status" value="1"/>
</dbReference>
<dbReference type="InterPro" id="IPR000485">
    <property type="entry name" value="AsnC-type_HTH_dom"/>
</dbReference>
<geneLocation type="plasmid" evidence="6">
    <name>pDeide3</name>
</geneLocation>
<dbReference type="InterPro" id="IPR036390">
    <property type="entry name" value="WH_DNA-bd_sf"/>
</dbReference>
<dbReference type="PANTHER" id="PTHR30154:SF34">
    <property type="entry name" value="TRANSCRIPTIONAL REGULATOR AZLB"/>
    <property type="match status" value="1"/>
</dbReference>
<dbReference type="GO" id="GO:0043565">
    <property type="term" value="F:sequence-specific DNA binding"/>
    <property type="evidence" value="ECO:0007669"/>
    <property type="project" value="InterPro"/>
</dbReference>
<gene>
    <name evidence="5" type="ordered locus">Deide_3p00770</name>
</gene>
<dbReference type="EMBL" id="CP001117">
    <property type="protein sequence ID" value="ACO48011.1"/>
    <property type="molecule type" value="Genomic_DNA"/>
</dbReference>
<evidence type="ECO:0000313" key="5">
    <source>
        <dbReference type="EMBL" id="ACO48011.1"/>
    </source>
</evidence>
<dbReference type="PANTHER" id="PTHR30154">
    <property type="entry name" value="LEUCINE-RESPONSIVE REGULATORY PROTEIN"/>
    <property type="match status" value="1"/>
</dbReference>
<dbReference type="RefSeq" id="WP_012694884.1">
    <property type="nucleotide sequence ID" value="NC_012528.1"/>
</dbReference>
<protein>
    <submittedName>
        <fullName evidence="5">Putative transcriptional regulator, AsnC/Lrp family</fullName>
    </submittedName>
</protein>
<keyword evidence="5" id="KW-0614">Plasmid</keyword>
<reference evidence="5 6" key="1">
    <citation type="journal article" date="2009" name="PLoS Genet.">
        <title>Alliance of proteomics and genomics to unravel the specificities of Sahara bacterium Deinococcus deserti.</title>
        <authorList>
            <person name="de Groot A."/>
            <person name="Dulermo R."/>
            <person name="Ortet P."/>
            <person name="Blanchard L."/>
            <person name="Guerin P."/>
            <person name="Fernandez B."/>
            <person name="Vacherie B."/>
            <person name="Dossat C."/>
            <person name="Jolivet E."/>
            <person name="Siguier P."/>
            <person name="Chandler M."/>
            <person name="Barakat M."/>
            <person name="Dedieu A."/>
            <person name="Barbe V."/>
            <person name="Heulin T."/>
            <person name="Sommer S."/>
            <person name="Achouak W."/>
            <person name="Armengaud J."/>
        </authorList>
    </citation>
    <scope>NUCLEOTIDE SEQUENCE [LARGE SCALE GENOMIC DNA]</scope>
    <source>
        <strain evidence="6">DSM 17065 / CIP 109153 / LMG 22923 / VCD115</strain>
        <plasmid evidence="6">pDeide3</plasmid>
    </source>
</reference>